<dbReference type="CDD" id="cd01285">
    <property type="entry name" value="nucleoside_deaminase"/>
    <property type="match status" value="1"/>
</dbReference>
<protein>
    <submittedName>
        <fullName evidence="2">tRNA-specific A34 adenosine deaminase</fullName>
    </submittedName>
</protein>
<dbReference type="InterPro" id="IPR002125">
    <property type="entry name" value="CMP_dCMP_dom"/>
</dbReference>
<dbReference type="InterPro" id="IPR016193">
    <property type="entry name" value="Cytidine_deaminase-like"/>
</dbReference>
<keyword evidence="3" id="KW-1185">Reference proteome</keyword>
<feature type="domain" description="CMP/dCMP-type deaminase" evidence="1">
    <location>
        <begin position="6"/>
        <end position="127"/>
    </location>
</feature>
<sequence length="165" mass="17870">MVLPTIDLERWMRRCIQLAHESAAAGNYALAALVATDQGIIAESGSNLIKGDDDPSAHPEMVVVRAAAKKLGSRYLPGAVLVTTLEPCPMCTSVAIWAKMAGIAFGASQEDADRWSAANSDETYTWRQIHIRARTVVAAGDPRLELHENVLRDDCTPLFALSKPQ</sequence>
<dbReference type="OrthoDB" id="9802676at2"/>
<name>A0A4R7VRJ7_9PSEU</name>
<dbReference type="EMBL" id="SOCP01000005">
    <property type="protein sequence ID" value="TDV52433.1"/>
    <property type="molecule type" value="Genomic_DNA"/>
</dbReference>
<dbReference type="Proteomes" id="UP000294927">
    <property type="component" value="Unassembled WGS sequence"/>
</dbReference>
<dbReference type="RefSeq" id="WP_133903790.1">
    <property type="nucleotide sequence ID" value="NZ_SOCP01000005.1"/>
</dbReference>
<reference evidence="2 3" key="1">
    <citation type="submission" date="2019-03" db="EMBL/GenBank/DDBJ databases">
        <title>Genomic Encyclopedia of Archaeal and Bacterial Type Strains, Phase II (KMG-II): from individual species to whole genera.</title>
        <authorList>
            <person name="Goeker M."/>
        </authorList>
    </citation>
    <scope>NUCLEOTIDE SEQUENCE [LARGE SCALE GENOMIC DNA]</scope>
    <source>
        <strain evidence="2 3">DSM 45499</strain>
    </source>
</reference>
<dbReference type="PANTHER" id="PTHR11079">
    <property type="entry name" value="CYTOSINE DEAMINASE FAMILY MEMBER"/>
    <property type="match status" value="1"/>
</dbReference>
<dbReference type="Gene3D" id="3.40.140.10">
    <property type="entry name" value="Cytidine Deaminase, domain 2"/>
    <property type="match status" value="1"/>
</dbReference>
<comment type="caution">
    <text evidence="2">The sequence shown here is derived from an EMBL/GenBank/DDBJ whole genome shotgun (WGS) entry which is preliminary data.</text>
</comment>
<dbReference type="PANTHER" id="PTHR11079:SF162">
    <property type="entry name" value="RIBOFLAVIN BIOSYNTHESIS PROTEIN PYRD, CHLOROPLASTIC"/>
    <property type="match status" value="1"/>
</dbReference>
<dbReference type="SUPFAM" id="SSF53927">
    <property type="entry name" value="Cytidine deaminase-like"/>
    <property type="match status" value="1"/>
</dbReference>
<gene>
    <name evidence="2" type="ORF">CLV71_105565</name>
</gene>
<dbReference type="Pfam" id="PF00383">
    <property type="entry name" value="dCMP_cyt_deam_1"/>
    <property type="match status" value="1"/>
</dbReference>
<organism evidence="2 3">
    <name type="scientific">Actinophytocola oryzae</name>
    <dbReference type="NCBI Taxonomy" id="502181"/>
    <lineage>
        <taxon>Bacteria</taxon>
        <taxon>Bacillati</taxon>
        <taxon>Actinomycetota</taxon>
        <taxon>Actinomycetes</taxon>
        <taxon>Pseudonocardiales</taxon>
        <taxon>Pseudonocardiaceae</taxon>
    </lineage>
</organism>
<evidence type="ECO:0000313" key="2">
    <source>
        <dbReference type="EMBL" id="TDV52433.1"/>
    </source>
</evidence>
<accession>A0A4R7VRJ7</accession>
<dbReference type="AlphaFoldDB" id="A0A4R7VRJ7"/>
<proteinExistence type="predicted"/>
<dbReference type="PROSITE" id="PS51747">
    <property type="entry name" value="CYT_DCMP_DEAMINASES_2"/>
    <property type="match status" value="1"/>
</dbReference>
<dbReference type="GO" id="GO:0003824">
    <property type="term" value="F:catalytic activity"/>
    <property type="evidence" value="ECO:0007669"/>
    <property type="project" value="InterPro"/>
</dbReference>
<evidence type="ECO:0000313" key="3">
    <source>
        <dbReference type="Proteomes" id="UP000294927"/>
    </source>
</evidence>
<evidence type="ECO:0000259" key="1">
    <source>
        <dbReference type="PROSITE" id="PS51747"/>
    </source>
</evidence>